<evidence type="ECO:0000256" key="3">
    <source>
        <dbReference type="ARBA" id="ARBA00022989"/>
    </source>
</evidence>
<dbReference type="AlphaFoldDB" id="A0AAW1BLZ9"/>
<evidence type="ECO:0000256" key="4">
    <source>
        <dbReference type="ARBA" id="ARBA00023040"/>
    </source>
</evidence>
<evidence type="ECO:0000313" key="10">
    <source>
        <dbReference type="EMBL" id="KAK9402982.1"/>
    </source>
</evidence>
<dbReference type="InterPro" id="IPR017452">
    <property type="entry name" value="GPCR_Rhodpsn_7TM"/>
</dbReference>
<feature type="domain" description="G-protein coupled receptors family 1 profile" evidence="9">
    <location>
        <begin position="38"/>
        <end position="191"/>
    </location>
</feature>
<dbReference type="PRINTS" id="PR02108">
    <property type="entry name" value="MRGPCRFAMILY"/>
</dbReference>
<keyword evidence="6 10" id="KW-0675">Receptor</keyword>
<evidence type="ECO:0000256" key="1">
    <source>
        <dbReference type="ARBA" id="ARBA00004141"/>
    </source>
</evidence>
<keyword evidence="3 8" id="KW-1133">Transmembrane helix</keyword>
<keyword evidence="11" id="KW-1185">Reference proteome</keyword>
<gene>
    <name evidence="10" type="ORF">NXF25_007809</name>
</gene>
<feature type="transmembrane region" description="Helical" evidence="8">
    <location>
        <begin position="68"/>
        <end position="87"/>
    </location>
</feature>
<reference evidence="10 11" key="1">
    <citation type="journal article" date="2024" name="Proc. Natl. Acad. Sci. U.S.A.">
        <title>The genetic regulatory architecture and epigenomic basis for age-related changes in rattlesnake venom.</title>
        <authorList>
            <person name="Hogan M.P."/>
            <person name="Holding M.L."/>
            <person name="Nystrom G.S."/>
            <person name="Colston T.J."/>
            <person name="Bartlett D.A."/>
            <person name="Mason A.J."/>
            <person name="Ellsworth S.A."/>
            <person name="Rautsaw R.M."/>
            <person name="Lawrence K.C."/>
            <person name="Strickland J.L."/>
            <person name="He B."/>
            <person name="Fraser P."/>
            <person name="Margres M.J."/>
            <person name="Gilbert D.M."/>
            <person name="Gibbs H.L."/>
            <person name="Parkinson C.L."/>
            <person name="Rokyta D.R."/>
        </authorList>
    </citation>
    <scope>NUCLEOTIDE SEQUENCE [LARGE SCALE GENOMIC DNA]</scope>
    <source>
        <strain evidence="10">DRR0105</strain>
    </source>
</reference>
<keyword evidence="5 8" id="KW-0472">Membrane</keyword>
<dbReference type="EMBL" id="JAOTOJ010000003">
    <property type="protein sequence ID" value="KAK9402982.1"/>
    <property type="molecule type" value="Genomic_DNA"/>
</dbReference>
<dbReference type="Gene3D" id="1.20.1070.10">
    <property type="entry name" value="Rhodopsin 7-helix transmembrane proteins"/>
    <property type="match status" value="1"/>
</dbReference>
<evidence type="ECO:0000313" key="11">
    <source>
        <dbReference type="Proteomes" id="UP001474421"/>
    </source>
</evidence>
<dbReference type="PANTHER" id="PTHR11334:SF68">
    <property type="entry name" value="G-PROTEIN COUPLED RECEPTORS FAMILY 1 PROFILE DOMAIN-CONTAINING PROTEIN-RELATED"/>
    <property type="match status" value="1"/>
</dbReference>
<dbReference type="InterPro" id="IPR000276">
    <property type="entry name" value="GPCR_Rhodpsn"/>
</dbReference>
<dbReference type="PANTHER" id="PTHR11334">
    <property type="entry name" value="MAS-RELATED G-PROTEIN COUPLED RECEPTOR"/>
    <property type="match status" value="1"/>
</dbReference>
<feature type="transmembrane region" description="Helical" evidence="8">
    <location>
        <begin position="36"/>
        <end position="56"/>
    </location>
</feature>
<comment type="caution">
    <text evidence="10">The sequence shown here is derived from an EMBL/GenBank/DDBJ whole genome shotgun (WGS) entry which is preliminary data.</text>
</comment>
<name>A0AAW1BLZ9_CROAD</name>
<keyword evidence="7" id="KW-0807">Transducer</keyword>
<dbReference type="PRINTS" id="PR00237">
    <property type="entry name" value="GPCRRHODOPSN"/>
</dbReference>
<dbReference type="Pfam" id="PF00001">
    <property type="entry name" value="7tm_1"/>
    <property type="match status" value="1"/>
</dbReference>
<feature type="transmembrane region" description="Helical" evidence="8">
    <location>
        <begin position="9"/>
        <end position="30"/>
    </location>
</feature>
<dbReference type="PROSITE" id="PS50262">
    <property type="entry name" value="G_PROTEIN_RECEP_F1_2"/>
    <property type="match status" value="1"/>
</dbReference>
<evidence type="ECO:0000256" key="2">
    <source>
        <dbReference type="ARBA" id="ARBA00022692"/>
    </source>
</evidence>
<evidence type="ECO:0000256" key="5">
    <source>
        <dbReference type="ARBA" id="ARBA00023136"/>
    </source>
</evidence>
<dbReference type="SUPFAM" id="SSF81321">
    <property type="entry name" value="Family A G protein-coupled receptor-like"/>
    <property type="match status" value="1"/>
</dbReference>
<sequence>MKRNRFTTFIFNLAIADFGYLASICFYFAHMMYINANFLLTAISIDRCMAVLFPLWHRCSRPKHLSSGVCAFLWISSFLLGGILNIVKSFGNYNLFIVYFLVAAIVCLPLIMLSTGILFIKVCLKSNQKNKSRLLLMILITLLCYLILGFPLNVIVVIVKFSDTADGKIEYWLLCTMLFSYLNSSINPVIYFLVGRKKGAQSKESVKVLLQKVFKEGEATRER</sequence>
<proteinExistence type="predicted"/>
<keyword evidence="4" id="KW-0297">G-protein coupled receptor</keyword>
<dbReference type="GO" id="GO:0005886">
    <property type="term" value="C:plasma membrane"/>
    <property type="evidence" value="ECO:0007669"/>
    <property type="project" value="TreeGrafter"/>
</dbReference>
<dbReference type="Proteomes" id="UP001474421">
    <property type="component" value="Unassembled WGS sequence"/>
</dbReference>
<feature type="transmembrane region" description="Helical" evidence="8">
    <location>
        <begin position="171"/>
        <end position="194"/>
    </location>
</feature>
<feature type="transmembrane region" description="Helical" evidence="8">
    <location>
        <begin position="134"/>
        <end position="159"/>
    </location>
</feature>
<feature type="transmembrane region" description="Helical" evidence="8">
    <location>
        <begin position="93"/>
        <end position="122"/>
    </location>
</feature>
<comment type="subcellular location">
    <subcellularLocation>
        <location evidence="1">Membrane</location>
        <topology evidence="1">Multi-pass membrane protein</topology>
    </subcellularLocation>
</comment>
<protein>
    <submittedName>
        <fullName evidence="10">Mrgprh: Mas-related G-protein coupled receptor member H</fullName>
    </submittedName>
</protein>
<dbReference type="GO" id="GO:0004930">
    <property type="term" value="F:G protein-coupled receptor activity"/>
    <property type="evidence" value="ECO:0007669"/>
    <property type="project" value="UniProtKB-KW"/>
</dbReference>
<organism evidence="10 11">
    <name type="scientific">Crotalus adamanteus</name>
    <name type="common">Eastern diamondback rattlesnake</name>
    <dbReference type="NCBI Taxonomy" id="8729"/>
    <lineage>
        <taxon>Eukaryota</taxon>
        <taxon>Metazoa</taxon>
        <taxon>Chordata</taxon>
        <taxon>Craniata</taxon>
        <taxon>Vertebrata</taxon>
        <taxon>Euteleostomi</taxon>
        <taxon>Lepidosauria</taxon>
        <taxon>Squamata</taxon>
        <taxon>Bifurcata</taxon>
        <taxon>Unidentata</taxon>
        <taxon>Episquamata</taxon>
        <taxon>Toxicofera</taxon>
        <taxon>Serpentes</taxon>
        <taxon>Colubroidea</taxon>
        <taxon>Viperidae</taxon>
        <taxon>Crotalinae</taxon>
        <taxon>Crotalus</taxon>
    </lineage>
</organism>
<accession>A0AAW1BLZ9</accession>
<evidence type="ECO:0000256" key="6">
    <source>
        <dbReference type="ARBA" id="ARBA00023170"/>
    </source>
</evidence>
<evidence type="ECO:0000256" key="7">
    <source>
        <dbReference type="ARBA" id="ARBA00023224"/>
    </source>
</evidence>
<keyword evidence="2 8" id="KW-0812">Transmembrane</keyword>
<evidence type="ECO:0000259" key="9">
    <source>
        <dbReference type="PROSITE" id="PS50262"/>
    </source>
</evidence>
<evidence type="ECO:0000256" key="8">
    <source>
        <dbReference type="SAM" id="Phobius"/>
    </source>
</evidence>
<dbReference type="InterPro" id="IPR026234">
    <property type="entry name" value="MRGPCRFAMILY"/>
</dbReference>